<reference evidence="1" key="1">
    <citation type="submission" date="2021-10" db="EMBL/GenBank/DDBJ databases">
        <title>De novo Genome Assembly of Clathrus columnatus (Basidiomycota, Fungi) Using Illumina and Nanopore Sequence Data.</title>
        <authorList>
            <person name="Ogiso-Tanaka E."/>
            <person name="Itagaki H."/>
            <person name="Hosoya T."/>
            <person name="Hosaka K."/>
        </authorList>
    </citation>
    <scope>NUCLEOTIDE SEQUENCE</scope>
    <source>
        <strain evidence="1">MO-923</strain>
    </source>
</reference>
<protein>
    <recommendedName>
        <fullName evidence="3">Phosphoglycerate mutase family protein</fullName>
    </recommendedName>
</protein>
<keyword evidence="2" id="KW-1185">Reference proteome</keyword>
<comment type="caution">
    <text evidence="1">The sequence shown here is derived from an EMBL/GenBank/DDBJ whole genome shotgun (WGS) entry which is preliminary data.</text>
</comment>
<sequence length="257" mass="28680">MKSGTTRMTTRITWLFLIFLLLSGSSYFIILGQSLPIPSTHYIETNSTTEILRHKALKSTIYVIRHGEKPENGSGGLSRLGLKRAECVANLFGPKSNLNITYIMAAPPSGNSHSSSRSIETAEPLAEALNLPIDSDCDNDDAKCVVKHIRKELKRAANNGITNRQNILLIWRHSQIKKVLKELGVHHPPDYPDSAYDIIFQVLNGRVRTLYEHCPGIDDLPMPPPFNPFEGDDELIENELLQQICIGLAQGQRCTTH</sequence>
<evidence type="ECO:0008006" key="3">
    <source>
        <dbReference type="Google" id="ProtNLM"/>
    </source>
</evidence>
<dbReference type="Gene3D" id="3.40.50.1240">
    <property type="entry name" value="Phosphoglycerate mutase-like"/>
    <property type="match status" value="1"/>
</dbReference>
<organism evidence="1 2">
    <name type="scientific">Clathrus columnatus</name>
    <dbReference type="NCBI Taxonomy" id="1419009"/>
    <lineage>
        <taxon>Eukaryota</taxon>
        <taxon>Fungi</taxon>
        <taxon>Dikarya</taxon>
        <taxon>Basidiomycota</taxon>
        <taxon>Agaricomycotina</taxon>
        <taxon>Agaricomycetes</taxon>
        <taxon>Phallomycetidae</taxon>
        <taxon>Phallales</taxon>
        <taxon>Clathraceae</taxon>
        <taxon>Clathrus</taxon>
    </lineage>
</organism>
<dbReference type="AlphaFoldDB" id="A0AAV5ADU6"/>
<evidence type="ECO:0000313" key="1">
    <source>
        <dbReference type="EMBL" id="GJJ11887.1"/>
    </source>
</evidence>
<name>A0AAV5ADU6_9AGAM</name>
<dbReference type="Proteomes" id="UP001050691">
    <property type="component" value="Unassembled WGS sequence"/>
</dbReference>
<proteinExistence type="predicted"/>
<dbReference type="SUPFAM" id="SSF53254">
    <property type="entry name" value="Phosphoglycerate mutase-like"/>
    <property type="match status" value="1"/>
</dbReference>
<evidence type="ECO:0000313" key="2">
    <source>
        <dbReference type="Proteomes" id="UP001050691"/>
    </source>
</evidence>
<dbReference type="InterPro" id="IPR029033">
    <property type="entry name" value="His_PPase_superfam"/>
</dbReference>
<accession>A0AAV5ADU6</accession>
<gene>
    <name evidence="1" type="ORF">Clacol_006125</name>
</gene>
<dbReference type="EMBL" id="BPWL01000007">
    <property type="protein sequence ID" value="GJJ11887.1"/>
    <property type="molecule type" value="Genomic_DNA"/>
</dbReference>